<organism evidence="1 2">
    <name type="scientific">Russula earlei</name>
    <dbReference type="NCBI Taxonomy" id="71964"/>
    <lineage>
        <taxon>Eukaryota</taxon>
        <taxon>Fungi</taxon>
        <taxon>Dikarya</taxon>
        <taxon>Basidiomycota</taxon>
        <taxon>Agaricomycotina</taxon>
        <taxon>Agaricomycetes</taxon>
        <taxon>Russulales</taxon>
        <taxon>Russulaceae</taxon>
        <taxon>Russula</taxon>
    </lineage>
</organism>
<evidence type="ECO:0000313" key="1">
    <source>
        <dbReference type="EMBL" id="KAI9454930.1"/>
    </source>
</evidence>
<comment type="caution">
    <text evidence="1">The sequence shown here is derived from an EMBL/GenBank/DDBJ whole genome shotgun (WGS) entry which is preliminary data.</text>
</comment>
<proteinExistence type="predicted"/>
<evidence type="ECO:0000313" key="2">
    <source>
        <dbReference type="Proteomes" id="UP001207468"/>
    </source>
</evidence>
<sequence>MANPVNVNPSSAARRLSSGGSDWLWVVTAMMGIFTLLALAWSTFQPRGARAFHHIAVVVLSVSTIAYFAMASDLGQTPVRTEFRSGPTRSIFYVRYIQWFINAPLILLMLLLTTGLPLSEIFLAIFMIIVAVVTGLVGALTPTSYKWGFYVFGVLSLFYVVHALLFGGLRSRLVAHKTMYGRFAGYTAVIWMLYPVCWGVSEGGNVITVTHEMVFYGILDIFAGPLFLFAFLFALRGVEYNELGLQSGKASDYVGVREPEKPGREVSGA</sequence>
<protein>
    <submittedName>
        <fullName evidence="1">Family A G protein-coupled receptor-like protein</fullName>
    </submittedName>
</protein>
<gene>
    <name evidence="1" type="ORF">F5148DRAFT_1227764</name>
</gene>
<reference evidence="1" key="1">
    <citation type="submission" date="2021-03" db="EMBL/GenBank/DDBJ databases">
        <title>Evolutionary priming and transition to the ectomycorrhizal habit in an iconic lineage of mushroom-forming fungi: is preadaptation a requirement?</title>
        <authorList>
            <consortium name="DOE Joint Genome Institute"/>
            <person name="Looney B.P."/>
            <person name="Miyauchi S."/>
            <person name="Morin E."/>
            <person name="Drula E."/>
            <person name="Courty P.E."/>
            <person name="Chicoki N."/>
            <person name="Fauchery L."/>
            <person name="Kohler A."/>
            <person name="Kuo A."/>
            <person name="LaButti K."/>
            <person name="Pangilinan J."/>
            <person name="Lipzen A."/>
            <person name="Riley R."/>
            <person name="Andreopoulos W."/>
            <person name="He G."/>
            <person name="Johnson J."/>
            <person name="Barry K.W."/>
            <person name="Grigoriev I.V."/>
            <person name="Nagy L."/>
            <person name="Hibbett D."/>
            <person name="Henrissat B."/>
            <person name="Matheny P.B."/>
            <person name="Labbe J."/>
            <person name="Martin A.F."/>
        </authorList>
    </citation>
    <scope>NUCLEOTIDE SEQUENCE</scope>
    <source>
        <strain evidence="1">BPL698</strain>
    </source>
</reference>
<name>A0ACC0U1V3_9AGAM</name>
<keyword evidence="2" id="KW-1185">Reference proteome</keyword>
<dbReference type="Proteomes" id="UP001207468">
    <property type="component" value="Unassembled WGS sequence"/>
</dbReference>
<accession>A0ACC0U1V3</accession>
<dbReference type="EMBL" id="JAGFNK010000263">
    <property type="protein sequence ID" value="KAI9454930.1"/>
    <property type="molecule type" value="Genomic_DNA"/>
</dbReference>